<dbReference type="PANTHER" id="PTHR13767:SF2">
    <property type="entry name" value="PSEUDOURIDYLATE SYNTHASE TRUB1"/>
    <property type="match status" value="1"/>
</dbReference>
<evidence type="ECO:0000259" key="6">
    <source>
        <dbReference type="Pfam" id="PF01509"/>
    </source>
</evidence>
<comment type="catalytic activity">
    <reaction evidence="1 5">
        <text>uridine(55) in tRNA = pseudouridine(55) in tRNA</text>
        <dbReference type="Rhea" id="RHEA:42532"/>
        <dbReference type="Rhea" id="RHEA-COMP:10101"/>
        <dbReference type="Rhea" id="RHEA-COMP:10102"/>
        <dbReference type="ChEBI" id="CHEBI:65314"/>
        <dbReference type="ChEBI" id="CHEBI:65315"/>
        <dbReference type="EC" id="5.4.99.25"/>
    </reaction>
</comment>
<proteinExistence type="inferred from homology"/>
<evidence type="ECO:0000313" key="9">
    <source>
        <dbReference type="Proteomes" id="UP000622653"/>
    </source>
</evidence>
<dbReference type="PANTHER" id="PTHR13767">
    <property type="entry name" value="TRNA-PSEUDOURIDINE SYNTHASE"/>
    <property type="match status" value="1"/>
</dbReference>
<evidence type="ECO:0000256" key="1">
    <source>
        <dbReference type="ARBA" id="ARBA00000385"/>
    </source>
</evidence>
<evidence type="ECO:0000256" key="3">
    <source>
        <dbReference type="ARBA" id="ARBA00022694"/>
    </source>
</evidence>
<keyword evidence="4 5" id="KW-0413">Isomerase</keyword>
<dbReference type="GO" id="GO:0031119">
    <property type="term" value="P:tRNA pseudouridine synthesis"/>
    <property type="evidence" value="ECO:0007669"/>
    <property type="project" value="UniProtKB-UniRule"/>
</dbReference>
<dbReference type="AlphaFoldDB" id="A0A8J7GAS7"/>
<evidence type="ECO:0000313" key="8">
    <source>
        <dbReference type="EMBL" id="MBF4499986.1"/>
    </source>
</evidence>
<dbReference type="GO" id="GO:1990481">
    <property type="term" value="P:mRNA pseudouridine synthesis"/>
    <property type="evidence" value="ECO:0007669"/>
    <property type="project" value="TreeGrafter"/>
</dbReference>
<sequence>MKHGILPVWKERGMTSHDVVFKLRKILKMKKIGHTGTLDPEVEGVLPICLGDATRIASLITDTGKEYVATVTIGWSTETEDQTGAVVERDDSYKQLTREQIENALTQLTGEIEQTPPMYSAVKVNGKRLYEYAREGKVIERPSRIVQIDAIELLDDAVQFEGEAIEFSIHVSCGKGTYIRTLAVQIGELLGYPAHMSRLERTMSGGFRTEQCVTLGDLQQAVDEENEAQFIRPLEEALAQFPQVEIERAMLPLIENGQVLPQLDLLMNEPYVVCMHEEKALAIYMQHPTKEGLMKPFKMFPFNR</sequence>
<dbReference type="Proteomes" id="UP000622653">
    <property type="component" value="Unassembled WGS sequence"/>
</dbReference>
<evidence type="ECO:0000256" key="4">
    <source>
        <dbReference type="ARBA" id="ARBA00023235"/>
    </source>
</evidence>
<comment type="function">
    <text evidence="5">Responsible for synthesis of pseudouridine from uracil-55 in the psi GC loop of transfer RNAs.</text>
</comment>
<evidence type="ECO:0000256" key="2">
    <source>
        <dbReference type="ARBA" id="ARBA00005642"/>
    </source>
</evidence>
<organism evidence="8 9">
    <name type="scientific">Savagea serpentis</name>
    <dbReference type="NCBI Taxonomy" id="2785297"/>
    <lineage>
        <taxon>Bacteria</taxon>
        <taxon>Bacillati</taxon>
        <taxon>Bacillota</taxon>
        <taxon>Bacilli</taxon>
        <taxon>Bacillales</taxon>
        <taxon>Caryophanaceae</taxon>
        <taxon>Savagea</taxon>
    </lineage>
</organism>
<reference evidence="8" key="1">
    <citation type="submission" date="2020-11" db="EMBL/GenBank/DDBJ databases">
        <title>Multidrug resistant novel bacterium Savagea serpentis sp. nov., isolated from the scats of a vine snake (Ahaetulla nasuta).</title>
        <authorList>
            <person name="Venkata Ramana V."/>
            <person name="Vikas Patil S."/>
            <person name="Yogita Lugani V."/>
        </authorList>
    </citation>
    <scope>NUCLEOTIDE SEQUENCE</scope>
    <source>
        <strain evidence="8">SN6</strain>
    </source>
</reference>
<dbReference type="GO" id="GO:0160148">
    <property type="term" value="F:tRNA pseudouridine(55) synthase activity"/>
    <property type="evidence" value="ECO:0007669"/>
    <property type="project" value="UniProtKB-EC"/>
</dbReference>
<dbReference type="CDD" id="cd02573">
    <property type="entry name" value="PseudoU_synth_EcTruB"/>
    <property type="match status" value="1"/>
</dbReference>
<dbReference type="EMBL" id="JADKPV010000001">
    <property type="protein sequence ID" value="MBF4499986.1"/>
    <property type="molecule type" value="Genomic_DNA"/>
</dbReference>
<dbReference type="GO" id="GO:0003723">
    <property type="term" value="F:RNA binding"/>
    <property type="evidence" value="ECO:0007669"/>
    <property type="project" value="InterPro"/>
</dbReference>
<comment type="similarity">
    <text evidence="2 5">Belongs to the pseudouridine synthase TruB family. Type 1 subfamily.</text>
</comment>
<dbReference type="RefSeq" id="WP_194561454.1">
    <property type="nucleotide sequence ID" value="NZ_JADKPV010000001.1"/>
</dbReference>
<dbReference type="SUPFAM" id="SSF55120">
    <property type="entry name" value="Pseudouridine synthase"/>
    <property type="match status" value="1"/>
</dbReference>
<dbReference type="InterPro" id="IPR020103">
    <property type="entry name" value="PsdUridine_synth_cat_dom_sf"/>
</dbReference>
<dbReference type="Pfam" id="PF16198">
    <property type="entry name" value="TruB_C_2"/>
    <property type="match status" value="1"/>
</dbReference>
<keyword evidence="3 5" id="KW-0819">tRNA processing</keyword>
<feature type="domain" description="Pseudouridine synthase II N-terminal" evidence="6">
    <location>
        <begin position="24"/>
        <end position="179"/>
    </location>
</feature>
<evidence type="ECO:0000256" key="5">
    <source>
        <dbReference type="HAMAP-Rule" id="MF_01080"/>
    </source>
</evidence>
<dbReference type="NCBIfam" id="TIGR00431">
    <property type="entry name" value="TruB"/>
    <property type="match status" value="1"/>
</dbReference>
<name>A0A8J7GAS7_9BACL</name>
<dbReference type="EC" id="5.4.99.25" evidence="5"/>
<evidence type="ECO:0000259" key="7">
    <source>
        <dbReference type="Pfam" id="PF16198"/>
    </source>
</evidence>
<dbReference type="FunFam" id="3.30.2350.10:FF:000011">
    <property type="entry name" value="tRNA pseudouridine synthase B"/>
    <property type="match status" value="1"/>
</dbReference>
<gene>
    <name evidence="5 8" type="primary">truB</name>
    <name evidence="8" type="ORF">IRY55_01320</name>
</gene>
<dbReference type="Pfam" id="PF01509">
    <property type="entry name" value="TruB_N"/>
    <property type="match status" value="1"/>
</dbReference>
<feature type="domain" description="tRNA pseudouridylate synthase B C-terminal" evidence="7">
    <location>
        <begin position="180"/>
        <end position="238"/>
    </location>
</feature>
<dbReference type="InterPro" id="IPR032819">
    <property type="entry name" value="TruB_C"/>
</dbReference>
<protein>
    <recommendedName>
        <fullName evidence="5">tRNA pseudouridine synthase B</fullName>
        <ecNumber evidence="5">5.4.99.25</ecNumber>
    </recommendedName>
    <alternativeName>
        <fullName evidence="5">tRNA pseudouridine(55) synthase</fullName>
        <shortName evidence="5">Psi55 synthase</shortName>
    </alternativeName>
    <alternativeName>
        <fullName evidence="5">tRNA pseudouridylate synthase</fullName>
    </alternativeName>
    <alternativeName>
        <fullName evidence="5">tRNA-uridine isomerase</fullName>
    </alternativeName>
</protein>
<dbReference type="HAMAP" id="MF_01080">
    <property type="entry name" value="TruB_bact"/>
    <property type="match status" value="1"/>
</dbReference>
<accession>A0A8J7GAS7</accession>
<feature type="active site" description="Nucleophile" evidence="5">
    <location>
        <position position="39"/>
    </location>
</feature>
<dbReference type="InterPro" id="IPR014780">
    <property type="entry name" value="tRNA_psdUridine_synth_TruB"/>
</dbReference>
<dbReference type="Gene3D" id="3.30.2350.10">
    <property type="entry name" value="Pseudouridine synthase"/>
    <property type="match status" value="1"/>
</dbReference>
<keyword evidence="9" id="KW-1185">Reference proteome</keyword>
<comment type="caution">
    <text evidence="8">The sequence shown here is derived from an EMBL/GenBank/DDBJ whole genome shotgun (WGS) entry which is preliminary data.</text>
</comment>
<dbReference type="InterPro" id="IPR002501">
    <property type="entry name" value="PsdUridine_synth_N"/>
</dbReference>